<keyword evidence="8" id="KW-0256">Endoplasmic reticulum</keyword>
<feature type="coiled-coil region" evidence="14">
    <location>
        <begin position="263"/>
        <end position="382"/>
    </location>
</feature>
<comment type="similarity">
    <text evidence="3">Belongs to the PIGG/PIGN/PIGO family. PIGN subfamily.</text>
</comment>
<feature type="transmembrane region" description="Helical" evidence="16">
    <location>
        <begin position="1168"/>
        <end position="1186"/>
    </location>
</feature>
<feature type="transmembrane region" description="Helical" evidence="16">
    <location>
        <begin position="1505"/>
        <end position="1524"/>
    </location>
</feature>
<feature type="domain" description="GPI ethanolamine phosphate transferase 1 C-terminal" evidence="17">
    <location>
        <begin position="1030"/>
        <end position="1529"/>
    </location>
</feature>
<evidence type="ECO:0000313" key="19">
    <source>
        <dbReference type="EMBL" id="KAF5863490.1"/>
    </source>
</evidence>
<dbReference type="InterPro" id="IPR002591">
    <property type="entry name" value="Phosphodiest/P_Trfase"/>
</dbReference>
<comment type="subcellular location">
    <subcellularLocation>
        <location evidence="1">Endoplasmic reticulum membrane</location>
        <topology evidence="1">Multi-pass membrane protein</topology>
    </subcellularLocation>
</comment>
<evidence type="ECO:0000256" key="5">
    <source>
        <dbReference type="ARBA" id="ARBA00022502"/>
    </source>
</evidence>
<dbReference type="Pfam" id="PF04987">
    <property type="entry name" value="PigN"/>
    <property type="match status" value="1"/>
</dbReference>
<keyword evidence="14" id="KW-0175">Coiled coil</keyword>
<dbReference type="CDD" id="cd23787">
    <property type="entry name" value="RWD_CSM1"/>
    <property type="match status" value="1"/>
</dbReference>
<feature type="compositionally biased region" description="Basic residues" evidence="15">
    <location>
        <begin position="135"/>
        <end position="144"/>
    </location>
</feature>
<evidence type="ECO:0000256" key="13">
    <source>
        <dbReference type="ARBA" id="ARBA00024850"/>
    </source>
</evidence>
<dbReference type="InterPro" id="IPR007070">
    <property type="entry name" value="GPI_EtnP_transferase_1"/>
</dbReference>
<dbReference type="GO" id="GO:0005789">
    <property type="term" value="C:endoplasmic reticulum membrane"/>
    <property type="evidence" value="ECO:0007669"/>
    <property type="project" value="UniProtKB-SubCell"/>
</dbReference>
<feature type="transmembrane region" description="Helical" evidence="16">
    <location>
        <begin position="1041"/>
        <end position="1065"/>
    </location>
</feature>
<proteinExistence type="inferred from homology"/>
<dbReference type="GO" id="GO:0071555">
    <property type="term" value="P:cell wall organization"/>
    <property type="evidence" value="ECO:0007669"/>
    <property type="project" value="UniProtKB-KW"/>
</dbReference>
<feature type="compositionally biased region" description="Basic and acidic residues" evidence="15">
    <location>
        <begin position="157"/>
        <end position="167"/>
    </location>
</feature>
<evidence type="ECO:0000256" key="3">
    <source>
        <dbReference type="ARBA" id="ARBA00008400"/>
    </source>
</evidence>
<evidence type="ECO:0000256" key="7">
    <source>
        <dbReference type="ARBA" id="ARBA00022692"/>
    </source>
</evidence>
<dbReference type="InterPro" id="IPR020981">
    <property type="entry name" value="Csm1/Pcs1_C"/>
</dbReference>
<name>A0A8H6EA61_PETAA</name>
<gene>
    <name evidence="19" type="primary">MCD4_2</name>
    <name evidence="19" type="ORF">ETB97_009991</name>
</gene>
<evidence type="ECO:0000256" key="10">
    <source>
        <dbReference type="ARBA" id="ARBA00023136"/>
    </source>
</evidence>
<dbReference type="GO" id="GO:0051377">
    <property type="term" value="F:mannose-ethanolamine phosphotransferase activity"/>
    <property type="evidence" value="ECO:0007669"/>
    <property type="project" value="InterPro"/>
</dbReference>
<sequence>MPKRKAAARLSSLAESDMEDAAQGNIPQEPRDNERPAKKARGRPRSKSAELKPQISSKTEPAAAPSHVPDAAAKKGTRRGRPRGSRGSIQADNQEIVEEQPKPEEEEQDAGPQVPESAPASNDDLGAQPVARSTRSAKHAKPAKPAKTATTRGRRKANAEKHVKTDGEFEYTPKNTRQYNSPEKRNESTKQQPKADTESESEDDALEGEKRAPDVVEETFIQEEPVAARSISMSPTKCRQSMQRPLQSSPVKPNGEPELRRKLGDLNTRYATLERQYRDLKEIGVVEANANMEKLRKQCEAMTTASNNLISSLKSELEAQKALGQQSRALQKQLKERDAEITRLKSRAEDATSQLSSAQTEVKALQTKLAAARNTAASLESAVAKVPGSAIKGSSNRANAAANVEAAHAAQFAQLKEDLYTDLTGLIIRDVKKGGSENVYDCIQTGINGTLHFKLAVPHVSSANFENAEFQYIPLLDDSRDRDLIDILPEYLTVDITFVRQQASKFYTRVIDALTKRRTSAGANAEPVGVVYRSRYRGALRTPDWLPASPKFLAFGISWYLPTKIFHSSIETGWAKKTMARVGRVGFLTLAVVFHLMYAYSIFDIYFVSPIVSGMRSFGVEREANAEAPAKRLVLFVADGLRADKAFQALPDPDAPADLENEEPIYLAPFIRSRALSHGTFGISHTRVPTESRPGHVALIAGLYEDVSAVTTGWKLNPVDFDSVFNRSRHTWSWGSPDILLMFKEGAVPGRVDADTYSEESEDFTADATKLDTWVFDKVKELFSSAKNVPELDAKLREDKLVFFLHLLGLDTTGHGYRPYSKEYLHNIKIVDKGVQEITQLVEDFYGDGKTSFVFTADHGMSDWGSHGDGHPNNTRTPLVVWGSGVASPRYTHEGRVSGHEDGVSADWGLDSVQRNDVDQADVAALMAYLAGIDFPTNSVGQLPLEYLDASPKDKALAALANTQGVLEMYRVKEEQKRAALLQYTPFEPLAESGETSVEARLDKIKALISNGSYDVSIQLSSELLVTALEGLRYLQTYDWLFLRTIVSLGYLGWIAYALTTVIDLHVLHETSDSSRTISSVIFFSSVLVALFSVLLYQGSSWRYYFYALFPVFFWEEVFARRKALLAGRAILLGHVHSISGYFVFAIQLLLFVGVLEALVQSYFHREIFTVCFILGGFWPITYGLKFIKSHRLLSASWAIGCFLMSTFTLLPANKVEDVGMITCGSLLMFFTGLLYLILENDILGQKCSSTQNPPVSRCGSRAIMGAQVGMILLALIVTRSSVASLQAKQGLPLGNQVLGWSILASSRGRIHADKRFCVVSSLSLPLLHRLYPNSHYLHRLMVIFLTFSPTFIILTISYEGLFYFVFCMTLLTWVRLEHAIYAHTAAPVSEQDHSVANGSMPPKKPNAGATVVVEGQSYRYRALSVSDARVALFFFFLLQSAFFSTGNIASVSSFSLDSVYRLIPIFNPFSQGALLILKLLIPFAIISANLGILNRRLEVAPSALFMVVMSISDVMTLNFFYMVRDEGSWLEIGTTISHFCIASFLCTFVAGLEFLSEVFISGVDIGHTVTANGSNVVNGSMTCEHSPESDQSGVRETEVEIIIKGDPDGSS</sequence>
<feature type="compositionally biased region" description="Basic and acidic residues" evidence="15">
    <location>
        <begin position="182"/>
        <end position="197"/>
    </location>
</feature>
<feature type="compositionally biased region" description="Low complexity" evidence="15">
    <location>
        <begin position="61"/>
        <end position="71"/>
    </location>
</feature>
<feature type="transmembrane region" description="Helical" evidence="16">
    <location>
        <begin position="1132"/>
        <end position="1156"/>
    </location>
</feature>
<comment type="caution">
    <text evidence="19">The sequence shown here is derived from an EMBL/GenBank/DDBJ whole genome shotgun (WGS) entry which is preliminary data.</text>
</comment>
<dbReference type="InterPro" id="IPR037671">
    <property type="entry name" value="PIGN_N"/>
</dbReference>
<keyword evidence="12" id="KW-0961">Cell wall biogenesis/degradation</keyword>
<dbReference type="GO" id="GO:0006506">
    <property type="term" value="P:GPI anchor biosynthetic process"/>
    <property type="evidence" value="ECO:0007669"/>
    <property type="project" value="UniProtKB-UniPathway"/>
</dbReference>
<dbReference type="SUPFAM" id="SSF53649">
    <property type="entry name" value="Alkaline phosphatase-like"/>
    <property type="match status" value="1"/>
</dbReference>
<dbReference type="InterPro" id="IPR038608">
    <property type="entry name" value="Csm1/Pcs1_C_sf"/>
</dbReference>
<feature type="transmembrane region" description="Helical" evidence="16">
    <location>
        <begin position="585"/>
        <end position="608"/>
    </location>
</feature>
<evidence type="ECO:0000256" key="1">
    <source>
        <dbReference type="ARBA" id="ARBA00004477"/>
    </source>
</evidence>
<dbReference type="EMBL" id="SPNV01000050">
    <property type="protein sequence ID" value="KAF5863490.1"/>
    <property type="molecule type" value="Genomic_DNA"/>
</dbReference>
<comment type="function">
    <text evidence="13">Ethanolamine phosphate transferase involved in glycosylphosphatidylinositol-anchor biosynthesis. Transfers ethanolamine phosphate to the first alpha-1,4-linked mannose of the glycosylphosphatidylinositol precursor of GPI-anchor.</text>
</comment>
<comment type="pathway">
    <text evidence="2">Glycolipid biosynthesis; glycosylphosphatidylinositol-anchor biosynthesis.</text>
</comment>
<dbReference type="FunFam" id="3.90.1150.80:FF:000001">
    <property type="entry name" value="Chromosome segregation protein (Pcs1)"/>
    <property type="match status" value="1"/>
</dbReference>
<dbReference type="Proteomes" id="UP000541154">
    <property type="component" value="Unassembled WGS sequence"/>
</dbReference>
<evidence type="ECO:0000256" key="4">
    <source>
        <dbReference type="ARBA" id="ARBA00020831"/>
    </source>
</evidence>
<evidence type="ECO:0000256" key="12">
    <source>
        <dbReference type="ARBA" id="ARBA00023316"/>
    </source>
</evidence>
<evidence type="ECO:0000256" key="2">
    <source>
        <dbReference type="ARBA" id="ARBA00004687"/>
    </source>
</evidence>
<dbReference type="UniPathway" id="UPA00196"/>
<accession>A0A8H6EA61</accession>
<dbReference type="Pfam" id="PF12539">
    <property type="entry name" value="Csm1"/>
    <property type="match status" value="1"/>
</dbReference>
<evidence type="ECO:0000256" key="8">
    <source>
        <dbReference type="ARBA" id="ARBA00022824"/>
    </source>
</evidence>
<keyword evidence="6" id="KW-0808">Transferase</keyword>
<feature type="transmembrane region" description="Helical" evidence="16">
    <location>
        <begin position="1341"/>
        <end position="1367"/>
    </location>
</feature>
<dbReference type="InterPro" id="IPR017850">
    <property type="entry name" value="Alkaline_phosphatase_core_sf"/>
</dbReference>
<feature type="transmembrane region" description="Helical" evidence="16">
    <location>
        <begin position="1470"/>
        <end position="1493"/>
    </location>
</feature>
<feature type="transmembrane region" description="Helical" evidence="16">
    <location>
        <begin position="1193"/>
        <end position="1213"/>
    </location>
</feature>
<feature type="compositionally biased region" description="Basic residues" evidence="15">
    <location>
        <begin position="75"/>
        <end position="84"/>
    </location>
</feature>
<keyword evidence="7 16" id="KW-0812">Transmembrane</keyword>
<evidence type="ECO:0000256" key="11">
    <source>
        <dbReference type="ARBA" id="ARBA00023180"/>
    </source>
</evidence>
<feature type="transmembrane region" description="Helical" evidence="16">
    <location>
        <begin position="1536"/>
        <end position="1556"/>
    </location>
</feature>
<evidence type="ECO:0000259" key="17">
    <source>
        <dbReference type="Pfam" id="PF04987"/>
    </source>
</evidence>
<evidence type="ECO:0000256" key="9">
    <source>
        <dbReference type="ARBA" id="ARBA00022989"/>
    </source>
</evidence>
<dbReference type="FunFam" id="3.40.720.10:FF:000015">
    <property type="entry name" value="GPI ethanolamine phosphate transferase 1"/>
    <property type="match status" value="1"/>
</dbReference>
<dbReference type="PANTHER" id="PTHR12250">
    <property type="entry name" value="PHOSPHATIDYLINOSITOL GLYCAN, CLASS N"/>
    <property type="match status" value="1"/>
</dbReference>
<evidence type="ECO:0000259" key="18">
    <source>
        <dbReference type="Pfam" id="PF12539"/>
    </source>
</evidence>
<protein>
    <recommendedName>
        <fullName evidence="4">GPI ethanolamine phosphate transferase 1</fullName>
    </recommendedName>
</protein>
<feature type="transmembrane region" description="Helical" evidence="16">
    <location>
        <begin position="1077"/>
        <end position="1098"/>
    </location>
</feature>
<dbReference type="Pfam" id="PF01663">
    <property type="entry name" value="Phosphodiest"/>
    <property type="match status" value="1"/>
</dbReference>
<feature type="domain" description="Monopolin complex subunit Csm1/Pcs1 C-terminal" evidence="18">
    <location>
        <begin position="414"/>
        <end position="500"/>
    </location>
</feature>
<dbReference type="PANTHER" id="PTHR12250:SF0">
    <property type="entry name" value="GPI ETHANOLAMINE PHOSPHATE TRANSFERASE 1"/>
    <property type="match status" value="1"/>
</dbReference>
<evidence type="ECO:0000256" key="6">
    <source>
        <dbReference type="ARBA" id="ARBA00022679"/>
    </source>
</evidence>
<feature type="region of interest" description="Disordered" evidence="15">
    <location>
        <begin position="1"/>
        <end position="260"/>
    </location>
</feature>
<feature type="compositionally biased region" description="Polar residues" evidence="15">
    <location>
        <begin position="231"/>
        <end position="251"/>
    </location>
</feature>
<feature type="transmembrane region" description="Helical" evidence="16">
    <location>
        <begin position="1259"/>
        <end position="1278"/>
    </location>
</feature>
<feature type="transmembrane region" description="Helical" evidence="16">
    <location>
        <begin position="1219"/>
        <end position="1239"/>
    </location>
</feature>
<evidence type="ECO:0000313" key="20">
    <source>
        <dbReference type="Proteomes" id="UP000541154"/>
    </source>
</evidence>
<reference evidence="19 20" key="1">
    <citation type="submission" date="2019-04" db="EMBL/GenBank/DDBJ databases">
        <title>Aspergillus burnettii sp. nov., novel species from soil in southeast Queensland.</title>
        <authorList>
            <person name="Gilchrist C.L.M."/>
            <person name="Pitt J.I."/>
            <person name="Lange L."/>
            <person name="Lacey H.J."/>
            <person name="Vuong D."/>
            <person name="Midgley D.J."/>
            <person name="Greenfield P."/>
            <person name="Bradbury M."/>
            <person name="Lacey E."/>
            <person name="Busk P.K."/>
            <person name="Pilgaard B."/>
            <person name="Chooi Y.H."/>
            <person name="Piggott A.M."/>
        </authorList>
    </citation>
    <scope>NUCLEOTIDE SEQUENCE [LARGE SCALE GENOMIC DNA]</scope>
    <source>
        <strain evidence="19 20">FRR 5400</strain>
    </source>
</reference>
<keyword evidence="5" id="KW-0337">GPI-anchor biosynthesis</keyword>
<keyword evidence="20" id="KW-1185">Reference proteome</keyword>
<evidence type="ECO:0000256" key="15">
    <source>
        <dbReference type="SAM" id="MobiDB-lite"/>
    </source>
</evidence>
<keyword evidence="11" id="KW-0325">Glycoprotein</keyword>
<organism evidence="19 20">
    <name type="scientific">Petromyces alliaceus</name>
    <name type="common">Aspergillus alliaceus</name>
    <dbReference type="NCBI Taxonomy" id="209559"/>
    <lineage>
        <taxon>Eukaryota</taxon>
        <taxon>Fungi</taxon>
        <taxon>Dikarya</taxon>
        <taxon>Ascomycota</taxon>
        <taxon>Pezizomycotina</taxon>
        <taxon>Eurotiomycetes</taxon>
        <taxon>Eurotiomycetidae</taxon>
        <taxon>Eurotiales</taxon>
        <taxon>Aspergillaceae</taxon>
        <taxon>Aspergillus</taxon>
        <taxon>Aspergillus subgen. Circumdati</taxon>
    </lineage>
</organism>
<dbReference type="Gene3D" id="3.90.1150.80">
    <property type="match status" value="1"/>
</dbReference>
<keyword evidence="10 16" id="KW-0472">Membrane</keyword>
<evidence type="ECO:0000256" key="16">
    <source>
        <dbReference type="SAM" id="Phobius"/>
    </source>
</evidence>
<feature type="transmembrane region" description="Helical" evidence="16">
    <location>
        <begin position="1431"/>
        <end position="1450"/>
    </location>
</feature>
<evidence type="ECO:0000256" key="14">
    <source>
        <dbReference type="SAM" id="Coils"/>
    </source>
</evidence>
<dbReference type="InterPro" id="IPR017852">
    <property type="entry name" value="GPI_EtnP_transferase_1_C"/>
</dbReference>
<dbReference type="CDD" id="cd16020">
    <property type="entry name" value="GPI_EPT_1"/>
    <property type="match status" value="1"/>
</dbReference>
<keyword evidence="9 16" id="KW-1133">Transmembrane helix</keyword>
<dbReference type="Gene3D" id="3.40.720.10">
    <property type="entry name" value="Alkaline Phosphatase, subunit A"/>
    <property type="match status" value="1"/>
</dbReference>